<organism evidence="2 3">
    <name type="scientific">Tritrichomonas musculus</name>
    <dbReference type="NCBI Taxonomy" id="1915356"/>
    <lineage>
        <taxon>Eukaryota</taxon>
        <taxon>Metamonada</taxon>
        <taxon>Parabasalia</taxon>
        <taxon>Tritrichomonadida</taxon>
        <taxon>Tritrichomonadidae</taxon>
        <taxon>Tritrichomonas</taxon>
    </lineage>
</organism>
<proteinExistence type="predicted"/>
<evidence type="ECO:0000256" key="1">
    <source>
        <dbReference type="SAM" id="Coils"/>
    </source>
</evidence>
<name>A0ABR2JKH7_9EUKA</name>
<reference evidence="2 3" key="1">
    <citation type="submission" date="2024-04" db="EMBL/GenBank/DDBJ databases">
        <title>Tritrichomonas musculus Genome.</title>
        <authorList>
            <person name="Alves-Ferreira E."/>
            <person name="Grigg M."/>
            <person name="Lorenzi H."/>
            <person name="Galac M."/>
        </authorList>
    </citation>
    <scope>NUCLEOTIDE SEQUENCE [LARGE SCALE GENOMIC DNA]</scope>
    <source>
        <strain evidence="2 3">EAF2021</strain>
    </source>
</reference>
<evidence type="ECO:0000313" key="2">
    <source>
        <dbReference type="EMBL" id="KAK8878404.1"/>
    </source>
</evidence>
<feature type="coiled-coil region" evidence="1">
    <location>
        <begin position="281"/>
        <end position="315"/>
    </location>
</feature>
<dbReference type="Proteomes" id="UP001470230">
    <property type="component" value="Unassembled WGS sequence"/>
</dbReference>
<accession>A0ABR2JKH7</accession>
<gene>
    <name evidence="2" type="ORF">M9Y10_005175</name>
</gene>
<keyword evidence="3" id="KW-1185">Reference proteome</keyword>
<sequence length="410" mass="48969">METLDEDNFSTRKEFRLYDRINFRLKQEILLRDDEIKRLKERLQTIKNCRNSNFRKGSITSNGYSDELTYLQNQIFVESNKAEMRLTNESILHSQRVAQMKQKFDEEIQDLKKVLYNKSATNSYESYQTKDDDSEQIEQFIDSLENIIHSNKRKKRISYIHSNKSNFYDDFETSDYVSTRIKSDDSIFNDSKSFDLHLYEEELKDNKLRIKQIRQLIQKYKEDSDLSSSNFNSSFIYRNANHDTLSGLSVDETQNVTGNYSSITFDDSKVLQVRAKIHQLTNKHKRQVDILNQKIRKEKKKSQFLRKKIEIASNQSFLTDAELAETIKTQEKIKKRKERKNSLMITIESLSEMDIKQREEVLNRLKIENITLKREIARVDFVAYGRTGKYQYWKRLSDEELLKCTMLYFY</sequence>
<feature type="coiled-coil region" evidence="1">
    <location>
        <begin position="196"/>
        <end position="223"/>
    </location>
</feature>
<comment type="caution">
    <text evidence="2">The sequence shown here is derived from an EMBL/GenBank/DDBJ whole genome shotgun (WGS) entry which is preliminary data.</text>
</comment>
<keyword evidence="1" id="KW-0175">Coiled coil</keyword>
<dbReference type="EMBL" id="JAPFFF010000011">
    <property type="protein sequence ID" value="KAK8878404.1"/>
    <property type="molecule type" value="Genomic_DNA"/>
</dbReference>
<protein>
    <submittedName>
        <fullName evidence="2">Uncharacterized protein</fullName>
    </submittedName>
</protein>
<evidence type="ECO:0000313" key="3">
    <source>
        <dbReference type="Proteomes" id="UP001470230"/>
    </source>
</evidence>